<feature type="compositionally biased region" description="Low complexity" evidence="1">
    <location>
        <begin position="169"/>
        <end position="189"/>
    </location>
</feature>
<protein>
    <submittedName>
        <fullName evidence="3">Uncharacterized protein</fullName>
    </submittedName>
</protein>
<name>A0A7Y2Q1U8_9MICO</name>
<feature type="transmembrane region" description="Helical" evidence="2">
    <location>
        <begin position="275"/>
        <end position="294"/>
    </location>
</feature>
<dbReference type="EMBL" id="JABEMB010000021">
    <property type="protein sequence ID" value="NNH04722.1"/>
    <property type="molecule type" value="Genomic_DNA"/>
</dbReference>
<feature type="transmembrane region" description="Helical" evidence="2">
    <location>
        <begin position="115"/>
        <end position="141"/>
    </location>
</feature>
<feature type="region of interest" description="Disordered" evidence="1">
    <location>
        <begin position="150"/>
        <end position="197"/>
    </location>
</feature>
<dbReference type="AlphaFoldDB" id="A0A7Y2Q1U8"/>
<accession>A0A7Y2Q1U8</accession>
<dbReference type="RefSeq" id="WP_167035946.1">
    <property type="nucleotide sequence ID" value="NZ_BAAANA010000001.1"/>
</dbReference>
<feature type="transmembrane region" description="Helical" evidence="2">
    <location>
        <begin position="230"/>
        <end position="255"/>
    </location>
</feature>
<evidence type="ECO:0000256" key="2">
    <source>
        <dbReference type="SAM" id="Phobius"/>
    </source>
</evidence>
<feature type="transmembrane region" description="Helical" evidence="2">
    <location>
        <begin position="51"/>
        <end position="76"/>
    </location>
</feature>
<dbReference type="Proteomes" id="UP000543598">
    <property type="component" value="Unassembled WGS sequence"/>
</dbReference>
<reference evidence="3 4" key="1">
    <citation type="submission" date="2020-05" db="EMBL/GenBank/DDBJ databases">
        <title>MicrobeNet Type strains.</title>
        <authorList>
            <person name="Nicholson A.C."/>
        </authorList>
    </citation>
    <scope>NUCLEOTIDE SEQUENCE [LARGE SCALE GENOMIC DNA]</scope>
    <source>
        <strain evidence="3 4">JCM 14282</strain>
    </source>
</reference>
<feature type="transmembrane region" description="Helical" evidence="2">
    <location>
        <begin position="301"/>
        <end position="319"/>
    </location>
</feature>
<evidence type="ECO:0000313" key="3">
    <source>
        <dbReference type="EMBL" id="NNH04722.1"/>
    </source>
</evidence>
<keyword evidence="4" id="KW-1185">Reference proteome</keyword>
<proteinExistence type="predicted"/>
<keyword evidence="2" id="KW-0812">Transmembrane</keyword>
<sequence length="352" mass="35414">MATPRSGTATAPRSEARRSTTAQAVATGLAGAVAFAAGTTIAYASTYGLSGSVLLAAVSSAALLVWLAGVSVLGVLVRRGRDVVFAAATVLFAPAATVVESLLRTGGADLLAYPYLLVVLAWQSLGLVGAALVGAIVGVLVRRHREASGAAPSARAREADTGSGNEAVPGPGDEAAAGSGDEAAPGPGDEAVPGPGDEAAADFALRATREPRDVPASPGAAGPERRRATILSGVCIALLVIGGALAFVLPTQWLGVYFRIWGEAAVATPAQGTRYLWTAGLSLAVLLAALVVAIVRRGRGLIVLTSLALGCALIGAFVFEVPQGRFWPDPDPVTYDDDFPVCYGTTGDCPGG</sequence>
<organism evidence="3 4">
    <name type="scientific">Microbacterium ulmi</name>
    <dbReference type="NCBI Taxonomy" id="179095"/>
    <lineage>
        <taxon>Bacteria</taxon>
        <taxon>Bacillati</taxon>
        <taxon>Actinomycetota</taxon>
        <taxon>Actinomycetes</taxon>
        <taxon>Micrococcales</taxon>
        <taxon>Microbacteriaceae</taxon>
        <taxon>Microbacterium</taxon>
    </lineage>
</organism>
<evidence type="ECO:0000256" key="1">
    <source>
        <dbReference type="SAM" id="MobiDB-lite"/>
    </source>
</evidence>
<keyword evidence="2" id="KW-1133">Transmembrane helix</keyword>
<comment type="caution">
    <text evidence="3">The sequence shown here is derived from an EMBL/GenBank/DDBJ whole genome shotgun (WGS) entry which is preliminary data.</text>
</comment>
<feature type="transmembrane region" description="Helical" evidence="2">
    <location>
        <begin position="83"/>
        <end position="103"/>
    </location>
</feature>
<evidence type="ECO:0000313" key="4">
    <source>
        <dbReference type="Proteomes" id="UP000543598"/>
    </source>
</evidence>
<keyword evidence="2" id="KW-0472">Membrane</keyword>
<gene>
    <name evidence="3" type="ORF">HLA99_12790</name>
</gene>
<feature type="transmembrane region" description="Helical" evidence="2">
    <location>
        <begin position="21"/>
        <end position="45"/>
    </location>
</feature>